<accession>A0A8H2ZHJ2</accession>
<gene>
    <name evidence="9" type="ORF">KABA2_05S02156</name>
</gene>
<evidence type="ECO:0000256" key="3">
    <source>
        <dbReference type="ARBA" id="ARBA00022448"/>
    </source>
</evidence>
<keyword evidence="10" id="KW-1185">Reference proteome</keyword>
<feature type="signal peptide" evidence="7">
    <location>
        <begin position="1"/>
        <end position="21"/>
    </location>
</feature>
<keyword evidence="5" id="KW-0653">Protein transport</keyword>
<evidence type="ECO:0000313" key="10">
    <source>
        <dbReference type="Proteomes" id="UP000644660"/>
    </source>
</evidence>
<protein>
    <submittedName>
        <fullName evidence="9">Similar to Saccharomyces cerevisiae YLR119W SRN2 Component of the ESCRT-I complex, which is involved in ubiquitin-dependent sorting of proteins into the endosome</fullName>
    </submittedName>
</protein>
<name>A0A8H2ZHJ2_9SACH</name>
<dbReference type="Gene3D" id="1.10.287.660">
    <property type="entry name" value="Helix hairpin bin"/>
    <property type="match status" value="1"/>
</dbReference>
<dbReference type="InterPro" id="IPR037202">
    <property type="entry name" value="ESCRT_assembly_dom"/>
</dbReference>
<evidence type="ECO:0000313" key="9">
    <source>
        <dbReference type="EMBL" id="CAB4254828.1"/>
    </source>
</evidence>
<keyword evidence="3" id="KW-0813">Transport</keyword>
<feature type="coiled-coil region" evidence="6">
    <location>
        <begin position="101"/>
        <end position="135"/>
    </location>
</feature>
<feature type="domain" description="VPS37 C-terminal" evidence="8">
    <location>
        <begin position="74"/>
        <end position="219"/>
    </location>
</feature>
<dbReference type="GO" id="GO:0000813">
    <property type="term" value="C:ESCRT I complex"/>
    <property type="evidence" value="ECO:0007669"/>
    <property type="project" value="UniProtKB-ARBA"/>
</dbReference>
<evidence type="ECO:0000256" key="5">
    <source>
        <dbReference type="ARBA" id="ARBA00022927"/>
    </source>
</evidence>
<dbReference type="RefSeq" id="XP_041406672.1">
    <property type="nucleotide sequence ID" value="XM_041550738.1"/>
</dbReference>
<comment type="subcellular location">
    <subcellularLocation>
        <location evidence="1">Endosome</location>
    </subcellularLocation>
</comment>
<proteinExistence type="inferred from homology"/>
<dbReference type="GO" id="GO:0043162">
    <property type="term" value="P:ubiquitin-dependent protein catabolic process via the multivesicular body sorting pathway"/>
    <property type="evidence" value="ECO:0007669"/>
    <property type="project" value="UniProtKB-ARBA"/>
</dbReference>
<dbReference type="Pfam" id="PF07200">
    <property type="entry name" value="Mod_r"/>
    <property type="match status" value="1"/>
</dbReference>
<dbReference type="SUPFAM" id="SSF140111">
    <property type="entry name" value="Endosomal sorting complex assembly domain"/>
    <property type="match status" value="1"/>
</dbReference>
<evidence type="ECO:0000256" key="1">
    <source>
        <dbReference type="ARBA" id="ARBA00004177"/>
    </source>
</evidence>
<keyword evidence="4" id="KW-0967">Endosome</keyword>
<evidence type="ECO:0000256" key="7">
    <source>
        <dbReference type="SAM" id="SignalP"/>
    </source>
</evidence>
<evidence type="ECO:0000259" key="8">
    <source>
        <dbReference type="Pfam" id="PF07200"/>
    </source>
</evidence>
<evidence type="ECO:0000256" key="6">
    <source>
        <dbReference type="SAM" id="Coils"/>
    </source>
</evidence>
<comment type="caution">
    <text evidence="9">The sequence shown here is derived from an EMBL/GenBank/DDBJ whole genome shotgun (WGS) entry which is preliminary data.</text>
</comment>
<comment type="similarity">
    <text evidence="2">Belongs to the VPS37 family.</text>
</comment>
<dbReference type="InterPro" id="IPR009851">
    <property type="entry name" value="Mod_r"/>
</dbReference>
<keyword evidence="6" id="KW-0175">Coiled coil</keyword>
<dbReference type="GeneID" id="64857848"/>
<dbReference type="GO" id="GO:0006886">
    <property type="term" value="P:intracellular protein transport"/>
    <property type="evidence" value="ECO:0007669"/>
    <property type="project" value="UniProtKB-ARBA"/>
</dbReference>
<feature type="chain" id="PRO_5034567682" evidence="7">
    <location>
        <begin position="22"/>
        <end position="232"/>
    </location>
</feature>
<dbReference type="EMBL" id="CAEFZW010000005">
    <property type="protein sequence ID" value="CAB4254828.1"/>
    <property type="molecule type" value="Genomic_DNA"/>
</dbReference>
<organism evidence="9 10">
    <name type="scientific">Maudiozyma barnettii</name>
    <dbReference type="NCBI Taxonomy" id="61262"/>
    <lineage>
        <taxon>Eukaryota</taxon>
        <taxon>Fungi</taxon>
        <taxon>Dikarya</taxon>
        <taxon>Ascomycota</taxon>
        <taxon>Saccharomycotina</taxon>
        <taxon>Saccharomycetes</taxon>
        <taxon>Saccharomycetales</taxon>
        <taxon>Saccharomycetaceae</taxon>
        <taxon>Maudiozyma</taxon>
    </lineage>
</organism>
<dbReference type="OrthoDB" id="4035847at2759"/>
<dbReference type="InterPro" id="IPR029012">
    <property type="entry name" value="Helix_hairpin_bin_sf"/>
</dbReference>
<reference evidence="9 10" key="1">
    <citation type="submission" date="2020-05" db="EMBL/GenBank/DDBJ databases">
        <authorList>
            <person name="Casaregola S."/>
            <person name="Devillers H."/>
            <person name="Grondin C."/>
        </authorList>
    </citation>
    <scope>NUCLEOTIDE SEQUENCE [LARGE SCALE GENOMIC DNA]</scope>
    <source>
        <strain evidence="9 10">CLIB 1767</strain>
    </source>
</reference>
<evidence type="ECO:0000256" key="4">
    <source>
        <dbReference type="ARBA" id="ARBA00022753"/>
    </source>
</evidence>
<dbReference type="GO" id="GO:0072666">
    <property type="term" value="P:establishment of protein localization to vacuole"/>
    <property type="evidence" value="ECO:0007669"/>
    <property type="project" value="UniProtKB-ARBA"/>
</dbReference>
<dbReference type="AlphaFoldDB" id="A0A8H2ZHJ2"/>
<dbReference type="Proteomes" id="UP000644660">
    <property type="component" value="Unassembled WGS sequence"/>
</dbReference>
<sequence length="232" mass="27170">MPLFALIQIYILHSFFVVKVSENIKVKRPFWLTYSSSKKSIDNTIPHLNIHYNKLIASTELHVHMIPLPESANLLSNSELLSLIKVHSDKLQLYISQFQSVEKLQNELNSDKDLLLELREKFIELQKNIDSTNADLDSLRILNSRYTKLWQDLNQTVNRQYSENTLKSKLNEKVSHFEIESNKIETTIIAKEATPEKLDLDDVLYRYINARTNYHLNKEIMSTWNNQGPLKK</sequence>
<keyword evidence="7" id="KW-0732">Signal</keyword>
<evidence type="ECO:0000256" key="2">
    <source>
        <dbReference type="ARBA" id="ARBA00007617"/>
    </source>
</evidence>